<protein>
    <submittedName>
        <fullName evidence="2">Uncharacterized protein</fullName>
    </submittedName>
</protein>
<proteinExistence type="predicted"/>
<evidence type="ECO:0000313" key="2">
    <source>
        <dbReference type="EMBL" id="CAE1261424.1"/>
    </source>
</evidence>
<feature type="region of interest" description="Disordered" evidence="1">
    <location>
        <begin position="667"/>
        <end position="693"/>
    </location>
</feature>
<dbReference type="OrthoDB" id="10685619at2759"/>
<feature type="region of interest" description="Disordered" evidence="1">
    <location>
        <begin position="542"/>
        <end position="573"/>
    </location>
</feature>
<reference evidence="2" key="1">
    <citation type="submission" date="2021-01" db="EMBL/GenBank/DDBJ databases">
        <authorList>
            <person name="Li R."/>
            <person name="Bekaert M."/>
        </authorList>
    </citation>
    <scope>NUCLEOTIDE SEQUENCE</scope>
    <source>
        <strain evidence="2">Farmed</strain>
    </source>
</reference>
<gene>
    <name evidence="2" type="ORF">SPHA_32717</name>
</gene>
<evidence type="ECO:0000256" key="1">
    <source>
        <dbReference type="SAM" id="MobiDB-lite"/>
    </source>
</evidence>
<evidence type="ECO:0000313" key="3">
    <source>
        <dbReference type="Proteomes" id="UP000597762"/>
    </source>
</evidence>
<comment type="caution">
    <text evidence="2">The sequence shown here is derived from an EMBL/GenBank/DDBJ whole genome shotgun (WGS) entry which is preliminary data.</text>
</comment>
<organism evidence="2 3">
    <name type="scientific">Acanthosepion pharaonis</name>
    <name type="common">Pharaoh cuttlefish</name>
    <name type="synonym">Sepia pharaonis</name>
    <dbReference type="NCBI Taxonomy" id="158019"/>
    <lineage>
        <taxon>Eukaryota</taxon>
        <taxon>Metazoa</taxon>
        <taxon>Spiralia</taxon>
        <taxon>Lophotrochozoa</taxon>
        <taxon>Mollusca</taxon>
        <taxon>Cephalopoda</taxon>
        <taxon>Coleoidea</taxon>
        <taxon>Decapodiformes</taxon>
        <taxon>Sepiida</taxon>
        <taxon>Sepiina</taxon>
        <taxon>Sepiidae</taxon>
        <taxon>Acanthosepion</taxon>
    </lineage>
</organism>
<feature type="compositionally biased region" description="Low complexity" evidence="1">
    <location>
        <begin position="668"/>
        <end position="685"/>
    </location>
</feature>
<accession>A0A812C9K7</accession>
<dbReference type="AlphaFoldDB" id="A0A812C9K7"/>
<feature type="region of interest" description="Disordered" evidence="1">
    <location>
        <begin position="19"/>
        <end position="45"/>
    </location>
</feature>
<keyword evidence="3" id="KW-1185">Reference proteome</keyword>
<dbReference type="Proteomes" id="UP000597762">
    <property type="component" value="Unassembled WGS sequence"/>
</dbReference>
<name>A0A812C9K7_ACAPH</name>
<dbReference type="EMBL" id="CAHIKZ030001368">
    <property type="protein sequence ID" value="CAE1261424.1"/>
    <property type="molecule type" value="Genomic_DNA"/>
</dbReference>
<sequence length="731" mass="80460">MEPDRGRRTAERLNCNEKVHSLQSHSTPRLRAYENRPGSRGCGRGDLGLRPVVGGSPLVVVVHSSPPASVFFSVGRGLRLLGVLAFRSSRFSGLRRDRRRSVSSNLKYRHFRRFLAHPVKKGTGRSAALFATPRARAPPIGARARPLAGTVLGGEFDWGVRIRTAKAWPIDPFRAESSIPPRGVRKVTTGITGLGGQAFVATSLLILRCRLFLSLRSRIRQALDCSPTDRERELGLDRRETAGTATGAVTVLRKVSFVPLEPAIAGVVVARGGCGRRGPRRWRSSSPCASATSAVVTLNVAASANGPPDLTSATGGILPSPSNYEPPWSVRRGSLVDHLTSGSGCPLDRLDSSSARDDSYLVQRIPTTLRSIETKQPSTDSSSTRDDADLVQRTPCSDILRSYDISFISISPFQQTEGKCVKCVILSKAFVCRSRTPVMRLKRHVRKSRRRPSFAVAGLPVMRITRYVRKSRRIVKCLSSSNAFVYRSRTAVMRLEGECAFVCRSRTPVMRITRHVRKSRRIVKCLSCRTPVMRLSENGYHIQGRQQARKLPTPGTGRPRDRNELHSNPLTRTNRRASLVPAAAVIPAPVAYIKVVAVKKLDSPNSRFVVAFAAPGRRRHRPSLTLVVRAHSRPFSAGVNRLHIRHVCRRVVTWRARLRRCGPTRRFSQSMAASGVHSSSASPSSPKKGGRRVARLALSPRASLPLFYPRGGPSSPLVLHSPRPCSTYLRV</sequence>